<accession>A0ABR3XZX3</accession>
<sequence>MATETFAAGDLRRAGREVKRDHDHKAKWAYGARVVLPRNQPQKPDLPLRPALPETHFMRQHRLAKRDHQHNINQLARGAKTAFRYDVNEVLDQGHSDSSTDEETHEPTAAETVLDELDGDPLVSYEASGQTVLSDAISKAVEKFETKETEKLVKEYEFVSRESESSAGYTADDDDFELVDHADI</sequence>
<protein>
    <recommendedName>
        <fullName evidence="4">DNA-directed RNA polymerase III subunit</fullName>
    </recommendedName>
</protein>
<keyword evidence="3" id="KW-1185">Reference proteome</keyword>
<evidence type="ECO:0000313" key="2">
    <source>
        <dbReference type="EMBL" id="KAL1881590.1"/>
    </source>
</evidence>
<reference evidence="2 3" key="1">
    <citation type="journal article" date="2024" name="IMA Fungus">
        <title>IMA Genome - F19 : A genome assembly and annotation guide to empower mycologists, including annotated draft genome sequences of Ceratocystis pirilliformis, Diaporthe australafricana, Fusarium ophioides, Paecilomyces lecythidis, and Sporothrix stenoceras.</title>
        <authorList>
            <person name="Aylward J."/>
            <person name="Wilson A.M."/>
            <person name="Visagie C.M."/>
            <person name="Spraker J."/>
            <person name="Barnes I."/>
            <person name="Buitendag C."/>
            <person name="Ceriani C."/>
            <person name="Del Mar Angel L."/>
            <person name="du Plessis D."/>
            <person name="Fuchs T."/>
            <person name="Gasser K."/>
            <person name="Kramer D."/>
            <person name="Li W."/>
            <person name="Munsamy K."/>
            <person name="Piso A."/>
            <person name="Price J.L."/>
            <person name="Sonnekus B."/>
            <person name="Thomas C."/>
            <person name="van der Nest A."/>
            <person name="van Dijk A."/>
            <person name="van Heerden A."/>
            <person name="van Vuuren N."/>
            <person name="Yilmaz N."/>
            <person name="Duong T.A."/>
            <person name="van der Merwe N.A."/>
            <person name="Wingfield M.J."/>
            <person name="Wingfield B.D."/>
        </authorList>
    </citation>
    <scope>NUCLEOTIDE SEQUENCE [LARGE SCALE GENOMIC DNA]</scope>
    <source>
        <strain evidence="2 3">CMW 18167</strain>
    </source>
</reference>
<dbReference type="EMBL" id="JAVDPF010000007">
    <property type="protein sequence ID" value="KAL1881590.1"/>
    <property type="molecule type" value="Genomic_DNA"/>
</dbReference>
<proteinExistence type="predicted"/>
<evidence type="ECO:0000256" key="1">
    <source>
        <dbReference type="SAM" id="MobiDB-lite"/>
    </source>
</evidence>
<name>A0ABR3XZX3_9EURO</name>
<evidence type="ECO:0008006" key="4">
    <source>
        <dbReference type="Google" id="ProtNLM"/>
    </source>
</evidence>
<gene>
    <name evidence="2" type="ORF">Plec18167_003187</name>
</gene>
<evidence type="ECO:0000313" key="3">
    <source>
        <dbReference type="Proteomes" id="UP001583193"/>
    </source>
</evidence>
<dbReference type="Proteomes" id="UP001583193">
    <property type="component" value="Unassembled WGS sequence"/>
</dbReference>
<feature type="region of interest" description="Disordered" evidence="1">
    <location>
        <begin position="1"/>
        <end position="24"/>
    </location>
</feature>
<organism evidence="2 3">
    <name type="scientific">Paecilomyces lecythidis</name>
    <dbReference type="NCBI Taxonomy" id="3004212"/>
    <lineage>
        <taxon>Eukaryota</taxon>
        <taxon>Fungi</taxon>
        <taxon>Dikarya</taxon>
        <taxon>Ascomycota</taxon>
        <taxon>Pezizomycotina</taxon>
        <taxon>Eurotiomycetes</taxon>
        <taxon>Eurotiomycetidae</taxon>
        <taxon>Eurotiales</taxon>
        <taxon>Thermoascaceae</taxon>
        <taxon>Paecilomyces</taxon>
    </lineage>
</organism>
<comment type="caution">
    <text evidence="2">The sequence shown here is derived from an EMBL/GenBank/DDBJ whole genome shotgun (WGS) entry which is preliminary data.</text>
</comment>
<feature type="compositionally biased region" description="Basic and acidic residues" evidence="1">
    <location>
        <begin position="10"/>
        <end position="24"/>
    </location>
</feature>